<name>A0A6C0RFI6_9BACT</name>
<protein>
    <recommendedName>
        <fullName evidence="5">Polysaccharide chain length determinant N-terminal domain-containing protein</fullName>
    </recommendedName>
</protein>
<dbReference type="KEGG" id="drc:G0Q07_16910"/>
<evidence type="ECO:0008006" key="5">
    <source>
        <dbReference type="Google" id="ProtNLM"/>
    </source>
</evidence>
<evidence type="ECO:0000256" key="2">
    <source>
        <dbReference type="SAM" id="Phobius"/>
    </source>
</evidence>
<gene>
    <name evidence="3" type="ORF">G0Q07_16910</name>
</gene>
<keyword evidence="2" id="KW-1133">Transmembrane helix</keyword>
<dbReference type="AlphaFoldDB" id="A0A6C0RFI6"/>
<feature type="transmembrane region" description="Helical" evidence="2">
    <location>
        <begin position="21"/>
        <end position="41"/>
    </location>
</feature>
<dbReference type="RefSeq" id="WP_163348256.1">
    <property type="nucleotide sequence ID" value="NZ_CP048409.1"/>
</dbReference>
<proteinExistence type="predicted"/>
<dbReference type="EMBL" id="CP048409">
    <property type="protein sequence ID" value="QIA09284.1"/>
    <property type="molecule type" value="Genomic_DNA"/>
</dbReference>
<dbReference type="InterPro" id="IPR050445">
    <property type="entry name" value="Bact_polysacc_biosynth/exp"/>
</dbReference>
<keyword evidence="4" id="KW-1185">Reference proteome</keyword>
<reference evidence="3 4" key="1">
    <citation type="submission" date="2020-02" db="EMBL/GenBank/DDBJ databases">
        <title>Genome sequencing for Draconibacterium sp. strain M1.</title>
        <authorList>
            <person name="Park S.-J."/>
        </authorList>
    </citation>
    <scope>NUCLEOTIDE SEQUENCE [LARGE SCALE GENOMIC DNA]</scope>
    <source>
        <strain evidence="3 4">M1</strain>
    </source>
</reference>
<dbReference type="GO" id="GO:0004713">
    <property type="term" value="F:protein tyrosine kinase activity"/>
    <property type="evidence" value="ECO:0007669"/>
    <property type="project" value="TreeGrafter"/>
</dbReference>
<feature type="transmembrane region" description="Helical" evidence="2">
    <location>
        <begin position="288"/>
        <end position="309"/>
    </location>
</feature>
<dbReference type="Proteomes" id="UP000474630">
    <property type="component" value="Chromosome"/>
</dbReference>
<keyword evidence="2" id="KW-0812">Transmembrane</keyword>
<keyword evidence="1" id="KW-0175">Coiled coil</keyword>
<evidence type="ECO:0000256" key="1">
    <source>
        <dbReference type="SAM" id="Coils"/>
    </source>
</evidence>
<dbReference type="GO" id="GO:0005886">
    <property type="term" value="C:plasma membrane"/>
    <property type="evidence" value="ECO:0007669"/>
    <property type="project" value="TreeGrafter"/>
</dbReference>
<dbReference type="PANTHER" id="PTHR32309:SF13">
    <property type="entry name" value="FERRIC ENTEROBACTIN TRANSPORT PROTEIN FEPE"/>
    <property type="match status" value="1"/>
</dbReference>
<accession>A0A6C0RFI6</accession>
<evidence type="ECO:0000313" key="4">
    <source>
        <dbReference type="Proteomes" id="UP000474630"/>
    </source>
</evidence>
<sequence>MDNFFDNQRILKLIWNRKFHFVIVGVIAVALSAIFSGPAFITPKFKSAARLYPVNLWTLSDESETEQMLEILNSNDIKFRMFETFDLAQVYKINKEDPQYLTYLLAEYNTNVSTSKTEYETAEIKVMDENPQRASDMCDSIISFFDQKVRELHRTKNKEMVDITSKQLNQKNNELEVFEHQLDSIREKYGIISFDQVDEITRGYMNALATGRGSASDTKKIEKLYDNFSKEGSRAYRLENKYNQTLHTIDSLTIVYDTYLSEYEKEITYSHVVEYPFPADKKAYPVRWLIVAFTTLSTVFFALLVFLILDYGKKD</sequence>
<keyword evidence="2" id="KW-0472">Membrane</keyword>
<feature type="coiled-coil region" evidence="1">
    <location>
        <begin position="161"/>
        <end position="188"/>
    </location>
</feature>
<dbReference type="PANTHER" id="PTHR32309">
    <property type="entry name" value="TYROSINE-PROTEIN KINASE"/>
    <property type="match status" value="1"/>
</dbReference>
<organism evidence="3 4">
    <name type="scientific">Draconibacterium halophilum</name>
    <dbReference type="NCBI Taxonomy" id="2706887"/>
    <lineage>
        <taxon>Bacteria</taxon>
        <taxon>Pseudomonadati</taxon>
        <taxon>Bacteroidota</taxon>
        <taxon>Bacteroidia</taxon>
        <taxon>Marinilabiliales</taxon>
        <taxon>Prolixibacteraceae</taxon>
        <taxon>Draconibacterium</taxon>
    </lineage>
</organism>
<evidence type="ECO:0000313" key="3">
    <source>
        <dbReference type="EMBL" id="QIA09284.1"/>
    </source>
</evidence>